<sequence length="94" mass="10236">MTLFPNRALKALPFAKSIHFLARDGTSFDGAVLELPGQPKTFHVDGKSAEVVNLCESNLALIDLDDEHFHYSSLVIALENASPALSSALEVLWL</sequence>
<dbReference type="Proteomes" id="UP000759537">
    <property type="component" value="Unassembled WGS sequence"/>
</dbReference>
<proteinExistence type="predicted"/>
<protein>
    <submittedName>
        <fullName evidence="1">Uncharacterized protein</fullName>
    </submittedName>
</protein>
<keyword evidence="2" id="KW-1185">Reference proteome</keyword>
<accession>A0A9P5MZT8</accession>
<gene>
    <name evidence="1" type="ORF">DFH94DRAFT_626988</name>
</gene>
<organism evidence="1 2">
    <name type="scientific">Russula ochroleuca</name>
    <dbReference type="NCBI Taxonomy" id="152965"/>
    <lineage>
        <taxon>Eukaryota</taxon>
        <taxon>Fungi</taxon>
        <taxon>Dikarya</taxon>
        <taxon>Basidiomycota</taxon>
        <taxon>Agaricomycotina</taxon>
        <taxon>Agaricomycetes</taxon>
        <taxon>Russulales</taxon>
        <taxon>Russulaceae</taxon>
        <taxon>Russula</taxon>
    </lineage>
</organism>
<name>A0A9P5MZT8_9AGAM</name>
<comment type="caution">
    <text evidence="1">The sequence shown here is derived from an EMBL/GenBank/DDBJ whole genome shotgun (WGS) entry which is preliminary data.</text>
</comment>
<dbReference type="EMBL" id="WHVB01000005">
    <property type="protein sequence ID" value="KAF8482759.1"/>
    <property type="molecule type" value="Genomic_DNA"/>
</dbReference>
<evidence type="ECO:0000313" key="1">
    <source>
        <dbReference type="EMBL" id="KAF8482759.1"/>
    </source>
</evidence>
<evidence type="ECO:0000313" key="2">
    <source>
        <dbReference type="Proteomes" id="UP000759537"/>
    </source>
</evidence>
<dbReference type="OrthoDB" id="5959761at2759"/>
<reference evidence="1" key="1">
    <citation type="submission" date="2019-10" db="EMBL/GenBank/DDBJ databases">
        <authorList>
            <consortium name="DOE Joint Genome Institute"/>
            <person name="Kuo A."/>
            <person name="Miyauchi S."/>
            <person name="Kiss E."/>
            <person name="Drula E."/>
            <person name="Kohler A."/>
            <person name="Sanchez-Garcia M."/>
            <person name="Andreopoulos B."/>
            <person name="Barry K.W."/>
            <person name="Bonito G."/>
            <person name="Buee M."/>
            <person name="Carver A."/>
            <person name="Chen C."/>
            <person name="Cichocki N."/>
            <person name="Clum A."/>
            <person name="Culley D."/>
            <person name="Crous P.W."/>
            <person name="Fauchery L."/>
            <person name="Girlanda M."/>
            <person name="Hayes R."/>
            <person name="Keri Z."/>
            <person name="LaButti K."/>
            <person name="Lipzen A."/>
            <person name="Lombard V."/>
            <person name="Magnuson J."/>
            <person name="Maillard F."/>
            <person name="Morin E."/>
            <person name="Murat C."/>
            <person name="Nolan M."/>
            <person name="Ohm R."/>
            <person name="Pangilinan J."/>
            <person name="Pereira M."/>
            <person name="Perotto S."/>
            <person name="Peter M."/>
            <person name="Riley R."/>
            <person name="Sitrit Y."/>
            <person name="Stielow B."/>
            <person name="Szollosi G."/>
            <person name="Zifcakova L."/>
            <person name="Stursova M."/>
            <person name="Spatafora J.W."/>
            <person name="Tedersoo L."/>
            <person name="Vaario L.-M."/>
            <person name="Yamada A."/>
            <person name="Yan M."/>
            <person name="Wang P."/>
            <person name="Xu J."/>
            <person name="Bruns T."/>
            <person name="Baldrian P."/>
            <person name="Vilgalys R."/>
            <person name="Henrissat B."/>
            <person name="Grigoriev I.V."/>
            <person name="Hibbett D."/>
            <person name="Nagy L.G."/>
            <person name="Martin F.M."/>
        </authorList>
    </citation>
    <scope>NUCLEOTIDE SEQUENCE</scope>
    <source>
        <strain evidence="1">Prilba</strain>
    </source>
</reference>
<reference evidence="1" key="2">
    <citation type="journal article" date="2020" name="Nat. Commun.">
        <title>Large-scale genome sequencing of mycorrhizal fungi provides insights into the early evolution of symbiotic traits.</title>
        <authorList>
            <person name="Miyauchi S."/>
            <person name="Kiss E."/>
            <person name="Kuo A."/>
            <person name="Drula E."/>
            <person name="Kohler A."/>
            <person name="Sanchez-Garcia M."/>
            <person name="Morin E."/>
            <person name="Andreopoulos B."/>
            <person name="Barry K.W."/>
            <person name="Bonito G."/>
            <person name="Buee M."/>
            <person name="Carver A."/>
            <person name="Chen C."/>
            <person name="Cichocki N."/>
            <person name="Clum A."/>
            <person name="Culley D."/>
            <person name="Crous P.W."/>
            <person name="Fauchery L."/>
            <person name="Girlanda M."/>
            <person name="Hayes R.D."/>
            <person name="Keri Z."/>
            <person name="LaButti K."/>
            <person name="Lipzen A."/>
            <person name="Lombard V."/>
            <person name="Magnuson J."/>
            <person name="Maillard F."/>
            <person name="Murat C."/>
            <person name="Nolan M."/>
            <person name="Ohm R.A."/>
            <person name="Pangilinan J."/>
            <person name="Pereira M.F."/>
            <person name="Perotto S."/>
            <person name="Peter M."/>
            <person name="Pfister S."/>
            <person name="Riley R."/>
            <person name="Sitrit Y."/>
            <person name="Stielow J.B."/>
            <person name="Szollosi G."/>
            <person name="Zifcakova L."/>
            <person name="Stursova M."/>
            <person name="Spatafora J.W."/>
            <person name="Tedersoo L."/>
            <person name="Vaario L.M."/>
            <person name="Yamada A."/>
            <person name="Yan M."/>
            <person name="Wang P."/>
            <person name="Xu J."/>
            <person name="Bruns T."/>
            <person name="Baldrian P."/>
            <person name="Vilgalys R."/>
            <person name="Dunand C."/>
            <person name="Henrissat B."/>
            <person name="Grigoriev I.V."/>
            <person name="Hibbett D."/>
            <person name="Nagy L.G."/>
            <person name="Martin F.M."/>
        </authorList>
    </citation>
    <scope>NUCLEOTIDE SEQUENCE</scope>
    <source>
        <strain evidence="1">Prilba</strain>
    </source>
</reference>
<dbReference type="AlphaFoldDB" id="A0A9P5MZT8"/>